<dbReference type="Gene3D" id="2.40.37.10">
    <property type="entry name" value="Lyase, Ornithine Decarboxylase, Chain A, domain 1"/>
    <property type="match status" value="1"/>
</dbReference>
<dbReference type="NCBIfam" id="TIGR01048">
    <property type="entry name" value="lysA"/>
    <property type="match status" value="1"/>
</dbReference>
<dbReference type="PATRIC" id="fig|1261.5.peg.1118"/>
<feature type="binding site" evidence="5">
    <location>
        <position position="248"/>
    </location>
    <ligand>
        <name>pyridoxal 5'-phosphate</name>
        <dbReference type="ChEBI" id="CHEBI:597326"/>
    </ligand>
</feature>
<dbReference type="Proteomes" id="UP000255101">
    <property type="component" value="Unassembled WGS sequence"/>
</dbReference>
<keyword evidence="5 8" id="KW-0457">Lysine biosynthesis</keyword>
<feature type="binding site" evidence="5">
    <location>
        <position position="390"/>
    </location>
    <ligand>
        <name>substrate</name>
    </ligand>
</feature>
<evidence type="ECO:0000259" key="10">
    <source>
        <dbReference type="Pfam" id="PF02784"/>
    </source>
</evidence>
<evidence type="ECO:0000259" key="9">
    <source>
        <dbReference type="Pfam" id="PF00278"/>
    </source>
</evidence>
<comment type="pathway">
    <text evidence="5 8">Amino-acid biosynthesis; L-lysine biosynthesis via DAP pathway; L-lysine from DL-2,6-diaminopimelate: step 1/1.</text>
</comment>
<reference evidence="12 14" key="2">
    <citation type="submission" date="2018-06" db="EMBL/GenBank/DDBJ databases">
        <authorList>
            <consortium name="Pathogen Informatics"/>
            <person name="Doyle S."/>
        </authorList>
    </citation>
    <scope>NUCLEOTIDE SEQUENCE [LARGE SCALE GENOMIC DNA]</scope>
    <source>
        <strain evidence="12 14">NCTC11460</strain>
    </source>
</reference>
<dbReference type="GO" id="GO:0008836">
    <property type="term" value="F:diaminopimelate decarboxylase activity"/>
    <property type="evidence" value="ECO:0007669"/>
    <property type="project" value="UniProtKB-UniRule"/>
</dbReference>
<protein>
    <recommendedName>
        <fullName evidence="5 6">Diaminopimelate decarboxylase</fullName>
        <shortName evidence="5">DAP decarboxylase</shortName>
        <shortName evidence="5">DAPDC</shortName>
        <ecNumber evidence="5 6">4.1.1.20</ecNumber>
    </recommendedName>
</protein>
<feature type="binding site" evidence="5">
    <location>
        <position position="334"/>
    </location>
    <ligand>
        <name>substrate</name>
    </ligand>
</feature>
<name>A0A135YRL1_9FIRM</name>
<sequence>MQLHGNSKINQNGQLEIAGITSMDLVDQYSSPLFVYDEDLVTNQCRRFHSVLEGSGLDYHISYASKAFICKYLVGIMAEENMGLDVVSAGELYNALSAGFDPQKIHLHGNNKTDFEIEYALKEDIGCFVIDSFDEVKRLNQIAGQMSKKPRCLLRVTPGVEAHTHEYISTGSTDSKFGLNIDNGQAFKGVADILQAENLDLIGIHFHIGSQIFGTEGTRMAVDKVFGWFAKLKKDLDYTPSVLNIGGGFGIRYTDEDLSYPIETALDEIISYLKDSSKSNNLPIPQLWLEPGRSIVGEACTTLYRIGTIKEIPDVRTYVSVDGGMSDHIRTALYQAKYEVALANKMTAPIFGLYTLAGKCCESGDIIAYDVKLPMPEIGDIAAVSCTGAYHYSMASNYNQMPRPAVVFVKNGTSKLAIKRESMEDLIKNQL</sequence>
<feature type="binding site" evidence="5">
    <location>
        <position position="362"/>
    </location>
    <ligand>
        <name>substrate</name>
    </ligand>
</feature>
<dbReference type="RefSeq" id="WP_002846474.1">
    <property type="nucleotide sequence ID" value="NZ_FOVA01000005.1"/>
</dbReference>
<evidence type="ECO:0000313" key="12">
    <source>
        <dbReference type="EMBL" id="SUB61941.1"/>
    </source>
</evidence>
<evidence type="ECO:0000256" key="5">
    <source>
        <dbReference type="HAMAP-Rule" id="MF_02120"/>
    </source>
</evidence>
<dbReference type="EMBL" id="UGTB01000004">
    <property type="protein sequence ID" value="SUB61941.1"/>
    <property type="molecule type" value="Genomic_DNA"/>
</dbReference>
<dbReference type="Pfam" id="PF02784">
    <property type="entry name" value="Orn_Arg_deC_N"/>
    <property type="match status" value="1"/>
</dbReference>
<dbReference type="GO" id="GO:0030170">
    <property type="term" value="F:pyridoxal phosphate binding"/>
    <property type="evidence" value="ECO:0007669"/>
    <property type="project" value="UniProtKB-UniRule"/>
</dbReference>
<dbReference type="Proteomes" id="UP000070326">
    <property type="component" value="Unassembled WGS sequence"/>
</dbReference>
<dbReference type="InterPro" id="IPR022644">
    <property type="entry name" value="De-COase2_N"/>
</dbReference>
<evidence type="ECO:0000256" key="7">
    <source>
        <dbReference type="PIRSR" id="PIRSR600183-50"/>
    </source>
</evidence>
<feature type="binding site" evidence="5">
    <location>
        <position position="330"/>
    </location>
    <ligand>
        <name>substrate</name>
    </ligand>
</feature>
<dbReference type="EMBL" id="LSQZ01000060">
    <property type="protein sequence ID" value="KXI12056.1"/>
    <property type="molecule type" value="Genomic_DNA"/>
</dbReference>
<dbReference type="InterPro" id="IPR029066">
    <property type="entry name" value="PLP-binding_barrel"/>
</dbReference>
<evidence type="ECO:0000313" key="11">
    <source>
        <dbReference type="EMBL" id="KXI12056.1"/>
    </source>
</evidence>
<comment type="similarity">
    <text evidence="5">Belongs to the Orn/Lys/Arg decarboxylase class-II family. LysA subfamily.</text>
</comment>
<dbReference type="PRINTS" id="PR01179">
    <property type="entry name" value="ODADCRBXLASE"/>
</dbReference>
<dbReference type="eggNOG" id="COG0019">
    <property type="taxonomic scope" value="Bacteria"/>
</dbReference>
<feature type="binding site" evidence="5">
    <location>
        <begin position="290"/>
        <end position="293"/>
    </location>
    <ligand>
        <name>pyridoxal 5'-phosphate</name>
        <dbReference type="ChEBI" id="CHEBI:597326"/>
    </ligand>
</feature>
<keyword evidence="5" id="KW-0028">Amino-acid biosynthesis</keyword>
<dbReference type="STRING" id="1261.HMPREF3195_01117"/>
<comment type="function">
    <text evidence="5">Specifically catalyzes the decarboxylation of meso-diaminopimelate (meso-DAP) to L-lysine.</text>
</comment>
<evidence type="ECO:0000256" key="6">
    <source>
        <dbReference type="NCBIfam" id="TIGR01048"/>
    </source>
</evidence>
<dbReference type="PANTHER" id="PTHR43727:SF2">
    <property type="entry name" value="GROUP IV DECARBOXYLASE"/>
    <property type="match status" value="1"/>
</dbReference>
<dbReference type="InterPro" id="IPR002986">
    <property type="entry name" value="DAP_deCOOHase_LysA"/>
</dbReference>
<dbReference type="HAMAP" id="MF_02120">
    <property type="entry name" value="LysA"/>
    <property type="match status" value="1"/>
</dbReference>
<evidence type="ECO:0000256" key="3">
    <source>
        <dbReference type="ARBA" id="ARBA00022898"/>
    </source>
</evidence>
<keyword evidence="3 5" id="KW-0663">Pyridoxal phosphate</keyword>
<evidence type="ECO:0000313" key="14">
    <source>
        <dbReference type="Proteomes" id="UP000255101"/>
    </source>
</evidence>
<dbReference type="Pfam" id="PF00278">
    <property type="entry name" value="Orn_DAP_Arg_deC"/>
    <property type="match status" value="1"/>
</dbReference>
<keyword evidence="2 5" id="KW-0210">Decarboxylase</keyword>
<dbReference type="InterPro" id="IPR000183">
    <property type="entry name" value="Orn/DAP/Arg_de-COase"/>
</dbReference>
<keyword evidence="4 5" id="KW-0456">Lyase</keyword>
<dbReference type="AlphaFoldDB" id="A0A135YRL1"/>
<dbReference type="SUPFAM" id="SSF51419">
    <property type="entry name" value="PLP-binding barrel"/>
    <property type="match status" value="1"/>
</dbReference>
<dbReference type="GO" id="GO:0009089">
    <property type="term" value="P:lysine biosynthetic process via diaminopimelate"/>
    <property type="evidence" value="ECO:0007669"/>
    <property type="project" value="UniProtKB-UniRule"/>
</dbReference>
<dbReference type="UniPathway" id="UPA00034">
    <property type="reaction ID" value="UER00027"/>
</dbReference>
<feature type="active site" description="Proton donor" evidence="7">
    <location>
        <position position="361"/>
    </location>
</feature>
<dbReference type="SUPFAM" id="SSF50621">
    <property type="entry name" value="Alanine racemase C-terminal domain-like"/>
    <property type="match status" value="1"/>
</dbReference>
<proteinExistence type="inferred from homology"/>
<evidence type="ECO:0000256" key="1">
    <source>
        <dbReference type="ARBA" id="ARBA00001933"/>
    </source>
</evidence>
<gene>
    <name evidence="5 12" type="primary">lysA</name>
    <name evidence="11" type="ORF">HMPREF3195_01117</name>
    <name evidence="12" type="ORF">NCTC11460_01933</name>
</gene>
<comment type="cofactor">
    <cofactor evidence="1 5 7 8">
        <name>pyridoxal 5'-phosphate</name>
        <dbReference type="ChEBI" id="CHEBI:597326"/>
    </cofactor>
</comment>
<organism evidence="11 13">
    <name type="scientific">Peptostreptococcus anaerobius</name>
    <dbReference type="NCBI Taxonomy" id="1261"/>
    <lineage>
        <taxon>Bacteria</taxon>
        <taxon>Bacillati</taxon>
        <taxon>Bacillota</taxon>
        <taxon>Clostridia</taxon>
        <taxon>Peptostreptococcales</taxon>
        <taxon>Peptostreptococcaceae</taxon>
        <taxon>Peptostreptococcus</taxon>
    </lineage>
</organism>
<reference evidence="11 13" key="1">
    <citation type="submission" date="2016-02" db="EMBL/GenBank/DDBJ databases">
        <authorList>
            <person name="Wen L."/>
            <person name="He K."/>
            <person name="Yang H."/>
        </authorList>
    </citation>
    <scope>NUCLEOTIDE SEQUENCE [LARGE SCALE GENOMIC DNA]</scope>
    <source>
        <strain evidence="11 13">MJR8628A</strain>
    </source>
</reference>
<dbReference type="InterPro" id="IPR022643">
    <property type="entry name" value="De-COase2_C"/>
</dbReference>
<dbReference type="EC" id="4.1.1.20" evidence="5 6"/>
<comment type="catalytic activity">
    <reaction evidence="5 8">
        <text>meso-2,6-diaminopimelate + H(+) = L-lysine + CO2</text>
        <dbReference type="Rhea" id="RHEA:15101"/>
        <dbReference type="ChEBI" id="CHEBI:15378"/>
        <dbReference type="ChEBI" id="CHEBI:16526"/>
        <dbReference type="ChEBI" id="CHEBI:32551"/>
        <dbReference type="ChEBI" id="CHEBI:57791"/>
        <dbReference type="EC" id="4.1.1.20"/>
    </reaction>
</comment>
<evidence type="ECO:0000256" key="8">
    <source>
        <dbReference type="RuleBase" id="RU003738"/>
    </source>
</evidence>
<feature type="binding site" evidence="5">
    <location>
        <position position="293"/>
    </location>
    <ligand>
        <name>substrate</name>
    </ligand>
</feature>
<dbReference type="FunFam" id="3.20.20.10:FF:000003">
    <property type="entry name" value="Diaminopimelate decarboxylase"/>
    <property type="match status" value="1"/>
</dbReference>
<evidence type="ECO:0000256" key="4">
    <source>
        <dbReference type="ARBA" id="ARBA00023239"/>
    </source>
</evidence>
<feature type="binding site" evidence="5">
    <location>
        <position position="390"/>
    </location>
    <ligand>
        <name>pyridoxal 5'-phosphate</name>
        <dbReference type="ChEBI" id="CHEBI:597326"/>
    </ligand>
</feature>
<accession>A0A135YRL1</accession>
<dbReference type="PANTHER" id="PTHR43727">
    <property type="entry name" value="DIAMINOPIMELATE DECARBOXYLASE"/>
    <property type="match status" value="1"/>
</dbReference>
<evidence type="ECO:0000256" key="2">
    <source>
        <dbReference type="ARBA" id="ARBA00022793"/>
    </source>
</evidence>
<dbReference type="Gene3D" id="3.20.20.10">
    <property type="entry name" value="Alanine racemase"/>
    <property type="match status" value="1"/>
</dbReference>
<comment type="subunit">
    <text evidence="5">Homodimer.</text>
</comment>
<evidence type="ECO:0000313" key="13">
    <source>
        <dbReference type="Proteomes" id="UP000070326"/>
    </source>
</evidence>
<dbReference type="InterPro" id="IPR009006">
    <property type="entry name" value="Ala_racemase/Decarboxylase_C"/>
</dbReference>
<feature type="domain" description="Orn/DAP/Arg decarboxylase 2 N-terminal" evidence="10">
    <location>
        <begin position="41"/>
        <end position="296"/>
    </location>
</feature>
<dbReference type="PRINTS" id="PR01181">
    <property type="entry name" value="DAPDCRBXLASE"/>
</dbReference>
<feature type="domain" description="Orn/DAP/Arg decarboxylase 2 C-terminal" evidence="9">
    <location>
        <begin position="35"/>
        <end position="388"/>
    </location>
</feature>
<dbReference type="CDD" id="cd06828">
    <property type="entry name" value="PLPDE_III_DapDC"/>
    <property type="match status" value="1"/>
</dbReference>
<feature type="modified residue" description="N6-(pyridoxal phosphate)lysine" evidence="5 7">
    <location>
        <position position="66"/>
    </location>
</feature>